<evidence type="ECO:0000256" key="2">
    <source>
        <dbReference type="SAM" id="MobiDB-lite"/>
    </source>
</evidence>
<feature type="binding site" evidence="1">
    <location>
        <position position="454"/>
    </location>
    <ligand>
        <name>Zn(2+)</name>
        <dbReference type="ChEBI" id="CHEBI:29105"/>
    </ligand>
</feature>
<dbReference type="AlphaFoldDB" id="A0A0P6X063"/>
<sequence length="602" mass="65585">MKPLTDARQRTRSRGNRFAALVVSLCLILSACAPAYSSPVDLTATAQTNIFASTRSAQVQGNPGKTTGADGLHSPSHKSTPTPLVSLPSKTLEEIPVHTQKPEIPADTQSIAPTHTNIPSEIPTELTTATPFPPASTTAPTSAFPSVTRTPLISPTIPPMGSFDNKNQKMILYYSQAGDTLPALAVRFGVTADSITSPQDIPEKDLLNPNQLLVIPKQLDKTGPGGILMPDSEVVYSPSALDLNIEDFVNQNGGYLSTYKEYLSSGWHTGAQVIQRVAIENSINPRILLSLLEYRSHWVTNKNPSTLEQEYPITLKPMMYQHLYHQLSWAVQQFSIGYYGWRAGLITNLKFPDGSNMRLAPELNAGTVAVQYLFSQIANQDEWGASLYSPGNLSELHERMFGNPWLRAQKYEPLYPTDLKQPVLELPFKPGQSWSFSGGPHSAWGPDGALAALDFAPPSNFHGCAESIEWVTASAPGLVVRSANGVVIEDLDGDGFEQTGWAILYLHIATKDRVPVGTWLNQDDRIGHPSCEGGQATGTHVHIARKYNGEWILADSPMPFVLSGWKAHAGNQPYLGEMTKDGMVAEANTSGTMYTLTNRPKK</sequence>
<dbReference type="Gene3D" id="2.70.70.10">
    <property type="entry name" value="Glucose Permease (Domain IIA)"/>
    <property type="match status" value="1"/>
</dbReference>
<feature type="binding site" evidence="1">
    <location>
        <position position="441"/>
    </location>
    <ligand>
        <name>Zn(2+)</name>
        <dbReference type="ChEBI" id="CHEBI:29105"/>
    </ligand>
</feature>
<dbReference type="Gene3D" id="3.10.350.10">
    <property type="entry name" value="LysM domain"/>
    <property type="match status" value="1"/>
</dbReference>
<dbReference type="STRING" id="229920.ADM99_05540"/>
<evidence type="ECO:0000313" key="5">
    <source>
        <dbReference type="EMBL" id="KPL72580.1"/>
    </source>
</evidence>
<dbReference type="PROSITE" id="PS51257">
    <property type="entry name" value="PROKAR_LIPOPROTEIN"/>
    <property type="match status" value="1"/>
</dbReference>
<dbReference type="PRINTS" id="PR00933">
    <property type="entry name" value="BLYTICPTASE"/>
</dbReference>
<keyword evidence="1" id="KW-0479">Metal-binding</keyword>
<feature type="chain" id="PRO_5006132749" description="LysM domain-containing protein" evidence="3">
    <location>
        <begin position="36"/>
        <end position="602"/>
    </location>
</feature>
<keyword evidence="6" id="KW-1185">Reference proteome</keyword>
<reference evidence="5 6" key="1">
    <citation type="submission" date="2015-07" db="EMBL/GenBank/DDBJ databases">
        <title>Genome sequence of Leptolinea tardivitalis DSM 16556.</title>
        <authorList>
            <person name="Hemp J."/>
            <person name="Ward L.M."/>
            <person name="Pace L.A."/>
            <person name="Fischer W.W."/>
        </authorList>
    </citation>
    <scope>NUCLEOTIDE SEQUENCE [LARGE SCALE GENOMIC DNA]</scope>
    <source>
        <strain evidence="5 6">YMTK-2</strain>
    </source>
</reference>
<dbReference type="PROSITE" id="PS51782">
    <property type="entry name" value="LYSM"/>
    <property type="match status" value="1"/>
</dbReference>
<gene>
    <name evidence="5" type="ORF">ADM99_05540</name>
</gene>
<comment type="cofactor">
    <cofactor evidence="1">
        <name>Zn(2+)</name>
        <dbReference type="ChEBI" id="CHEBI:29105"/>
    </cofactor>
    <text evidence="1">Binds 1 zinc ion per subunit.</text>
</comment>
<dbReference type="InterPro" id="IPR000841">
    <property type="entry name" value="Pept_M23A_Blytic"/>
</dbReference>
<feature type="region of interest" description="Disordered" evidence="2">
    <location>
        <begin position="55"/>
        <end position="86"/>
    </location>
</feature>
<comment type="caution">
    <text evidence="5">The sequence shown here is derived from an EMBL/GenBank/DDBJ whole genome shotgun (WGS) entry which is preliminary data.</text>
</comment>
<dbReference type="InterPro" id="IPR036779">
    <property type="entry name" value="LysM_dom_sf"/>
</dbReference>
<dbReference type="Proteomes" id="UP000050430">
    <property type="component" value="Unassembled WGS sequence"/>
</dbReference>
<accession>A0A0P6X063</accession>
<keyword evidence="3" id="KW-0732">Signal</keyword>
<dbReference type="GO" id="GO:0004222">
    <property type="term" value="F:metalloendopeptidase activity"/>
    <property type="evidence" value="ECO:0007669"/>
    <property type="project" value="InterPro"/>
</dbReference>
<evidence type="ECO:0000256" key="3">
    <source>
        <dbReference type="SAM" id="SignalP"/>
    </source>
</evidence>
<evidence type="ECO:0000313" key="6">
    <source>
        <dbReference type="Proteomes" id="UP000050430"/>
    </source>
</evidence>
<dbReference type="GO" id="GO:0046872">
    <property type="term" value="F:metal ion binding"/>
    <property type="evidence" value="ECO:0007669"/>
    <property type="project" value="UniProtKB-KW"/>
</dbReference>
<dbReference type="InterPro" id="IPR018392">
    <property type="entry name" value="LysM"/>
</dbReference>
<proteinExistence type="predicted"/>
<feature type="binding site" evidence="1">
    <location>
        <position position="542"/>
    </location>
    <ligand>
        <name>Zn(2+)</name>
        <dbReference type="ChEBI" id="CHEBI:29105"/>
    </ligand>
</feature>
<name>A0A0P6X063_9CHLR</name>
<dbReference type="SUPFAM" id="SSF54106">
    <property type="entry name" value="LysM domain"/>
    <property type="match status" value="1"/>
</dbReference>
<evidence type="ECO:0000256" key="1">
    <source>
        <dbReference type="PIRSR" id="PIRSR600841-2"/>
    </source>
</evidence>
<dbReference type="InterPro" id="IPR011055">
    <property type="entry name" value="Dup_hybrid_motif"/>
</dbReference>
<dbReference type="Pfam" id="PF01476">
    <property type="entry name" value="LysM"/>
    <property type="match status" value="1"/>
</dbReference>
<keyword evidence="1" id="KW-0862">Zinc</keyword>
<feature type="compositionally biased region" description="Polar residues" evidence="2">
    <location>
        <begin position="55"/>
        <end position="65"/>
    </location>
</feature>
<feature type="signal peptide" evidence="3">
    <location>
        <begin position="1"/>
        <end position="35"/>
    </location>
</feature>
<protein>
    <recommendedName>
        <fullName evidence="4">LysM domain-containing protein</fullName>
    </recommendedName>
</protein>
<dbReference type="GO" id="GO:0006508">
    <property type="term" value="P:proteolysis"/>
    <property type="evidence" value="ECO:0007669"/>
    <property type="project" value="InterPro"/>
</dbReference>
<dbReference type="EMBL" id="LGCK01000007">
    <property type="protein sequence ID" value="KPL72580.1"/>
    <property type="molecule type" value="Genomic_DNA"/>
</dbReference>
<feature type="domain" description="LysM" evidence="4">
    <location>
        <begin position="171"/>
        <end position="215"/>
    </location>
</feature>
<organism evidence="5 6">
    <name type="scientific">Leptolinea tardivitalis</name>
    <dbReference type="NCBI Taxonomy" id="229920"/>
    <lineage>
        <taxon>Bacteria</taxon>
        <taxon>Bacillati</taxon>
        <taxon>Chloroflexota</taxon>
        <taxon>Anaerolineae</taxon>
        <taxon>Anaerolineales</taxon>
        <taxon>Anaerolineaceae</taxon>
        <taxon>Leptolinea</taxon>
    </lineage>
</organism>
<evidence type="ECO:0000259" key="4">
    <source>
        <dbReference type="PROSITE" id="PS51782"/>
    </source>
</evidence>